<dbReference type="EMBL" id="SWLG01000008">
    <property type="protein sequence ID" value="TLS36944.1"/>
    <property type="molecule type" value="Genomic_DNA"/>
</dbReference>
<organism evidence="1 2">
    <name type="scientific">Exobacillus caeni</name>
    <dbReference type="NCBI Taxonomy" id="2574798"/>
    <lineage>
        <taxon>Bacteria</taxon>
        <taxon>Bacillati</taxon>
        <taxon>Bacillota</taxon>
        <taxon>Bacilli</taxon>
        <taxon>Bacillales</taxon>
        <taxon>Guptibacillaceae</taxon>
        <taxon>Exobacillus</taxon>
    </lineage>
</organism>
<dbReference type="Proteomes" id="UP000308230">
    <property type="component" value="Unassembled WGS sequence"/>
</dbReference>
<name>A0A5R9F8T8_9BACL</name>
<keyword evidence="2" id="KW-1185">Reference proteome</keyword>
<dbReference type="OrthoDB" id="2360869at2"/>
<protein>
    <submittedName>
        <fullName evidence="1">Uncharacterized protein</fullName>
    </submittedName>
</protein>
<evidence type="ECO:0000313" key="1">
    <source>
        <dbReference type="EMBL" id="TLS36944.1"/>
    </source>
</evidence>
<accession>A0A5R9F8T8</accession>
<proteinExistence type="predicted"/>
<dbReference type="AlphaFoldDB" id="A0A5R9F8T8"/>
<gene>
    <name evidence="1" type="ORF">FCL54_13390</name>
</gene>
<evidence type="ECO:0000313" key="2">
    <source>
        <dbReference type="Proteomes" id="UP000308230"/>
    </source>
</evidence>
<comment type="caution">
    <text evidence="1">The sequence shown here is derived from an EMBL/GenBank/DDBJ whole genome shotgun (WGS) entry which is preliminary data.</text>
</comment>
<dbReference type="InterPro" id="IPR025552">
    <property type="entry name" value="YkyB"/>
</dbReference>
<sequence>MVLKFKINRYTNKYRKGVIKLNEKQIETIAVALYTVNKHAKVASKESQLYLLKNNALNKLLREGIAKKIGIHKATSAKYSKQQLELLIQIGRFTFHQKPTKHDLKNFPHLGERDEGIRNPKIHMPLKKARQTLEQYAGRVKQPELKKKKDDSKLSLWERNKKAQEKIGLGSW</sequence>
<reference evidence="1 2" key="1">
    <citation type="submission" date="2019-04" db="EMBL/GenBank/DDBJ databases">
        <title>Bacillus caeni sp. nov., a bacterium isolated from mangrove sediment.</title>
        <authorList>
            <person name="Huang H."/>
            <person name="Mo K."/>
            <person name="Hu Y."/>
        </authorList>
    </citation>
    <scope>NUCLEOTIDE SEQUENCE [LARGE SCALE GENOMIC DNA]</scope>
    <source>
        <strain evidence="1 2">HB172195</strain>
    </source>
</reference>
<dbReference type="Pfam" id="PF14177">
    <property type="entry name" value="YkyB"/>
    <property type="match status" value="1"/>
</dbReference>